<sequence length="60" mass="7048">MDVQCALCDIEETIERHSYAARRLRTQRNHAYLCPTCYDRIKENTEKRLATGKFLINKGC</sequence>
<dbReference type="Pfam" id="PF09963">
    <property type="entry name" value="DUF2197"/>
    <property type="match status" value="1"/>
</dbReference>
<evidence type="ECO:0000313" key="1">
    <source>
        <dbReference type="EMBL" id="HIV75559.1"/>
    </source>
</evidence>
<accession>A0A9D1PQ86</accession>
<reference evidence="1" key="2">
    <citation type="submission" date="2021-04" db="EMBL/GenBank/DDBJ databases">
        <authorList>
            <person name="Gilroy R."/>
        </authorList>
    </citation>
    <scope>NUCLEOTIDE SEQUENCE</scope>
    <source>
        <strain evidence="1">CHK169-2315</strain>
    </source>
</reference>
<reference evidence="1" key="1">
    <citation type="journal article" date="2021" name="PeerJ">
        <title>Extensive microbial diversity within the chicken gut microbiome revealed by metagenomics and culture.</title>
        <authorList>
            <person name="Gilroy R."/>
            <person name="Ravi A."/>
            <person name="Getino M."/>
            <person name="Pursley I."/>
            <person name="Horton D.L."/>
            <person name="Alikhan N.F."/>
            <person name="Baker D."/>
            <person name="Gharbi K."/>
            <person name="Hall N."/>
            <person name="Watson M."/>
            <person name="Adriaenssens E.M."/>
            <person name="Foster-Nyarko E."/>
            <person name="Jarju S."/>
            <person name="Secka A."/>
            <person name="Antonio M."/>
            <person name="Oren A."/>
            <person name="Chaudhuri R.R."/>
            <person name="La Ragione R."/>
            <person name="Hildebrand F."/>
            <person name="Pallen M.J."/>
        </authorList>
    </citation>
    <scope>NUCLEOTIDE SEQUENCE</scope>
    <source>
        <strain evidence="1">CHK169-2315</strain>
    </source>
</reference>
<dbReference type="InterPro" id="IPR019241">
    <property type="entry name" value="DUF2197"/>
</dbReference>
<protein>
    <submittedName>
        <fullName evidence="1">YlaI family protein</fullName>
    </submittedName>
</protein>
<dbReference type="Proteomes" id="UP000823937">
    <property type="component" value="Unassembled WGS sequence"/>
</dbReference>
<dbReference type="AlphaFoldDB" id="A0A9D1PQ86"/>
<proteinExistence type="predicted"/>
<name>A0A9D1PQ86_9BACI</name>
<evidence type="ECO:0000313" key="2">
    <source>
        <dbReference type="Proteomes" id="UP000823937"/>
    </source>
</evidence>
<gene>
    <name evidence="1" type="ORF">H9895_10835</name>
</gene>
<comment type="caution">
    <text evidence="1">The sequence shown here is derived from an EMBL/GenBank/DDBJ whole genome shotgun (WGS) entry which is preliminary data.</text>
</comment>
<organism evidence="1 2">
    <name type="scientific">Candidatus Pseudogracilibacillus intestinigallinarum</name>
    <dbReference type="NCBI Taxonomy" id="2838742"/>
    <lineage>
        <taxon>Bacteria</taxon>
        <taxon>Bacillati</taxon>
        <taxon>Bacillota</taxon>
        <taxon>Bacilli</taxon>
        <taxon>Bacillales</taxon>
        <taxon>Bacillaceae</taxon>
        <taxon>Pseudogracilibacillus</taxon>
    </lineage>
</organism>
<dbReference type="EMBL" id="DXHX01000156">
    <property type="protein sequence ID" value="HIV75559.1"/>
    <property type="molecule type" value="Genomic_DNA"/>
</dbReference>